<dbReference type="RefSeq" id="WP_112087021.1">
    <property type="nucleotide sequence ID" value="NZ_QLSV01000015.1"/>
</dbReference>
<comment type="caution">
    <text evidence="2">The sequence shown here is derived from an EMBL/GenBank/DDBJ whole genome shotgun (WGS) entry which is preliminary data.</text>
</comment>
<keyword evidence="1" id="KW-0472">Membrane</keyword>
<name>A0A328WQR4_9FLAO</name>
<accession>A0A328WQR4</accession>
<evidence type="ECO:0000256" key="1">
    <source>
        <dbReference type="SAM" id="Phobius"/>
    </source>
</evidence>
<feature type="transmembrane region" description="Helical" evidence="1">
    <location>
        <begin position="98"/>
        <end position="116"/>
    </location>
</feature>
<feature type="transmembrane region" description="Helical" evidence="1">
    <location>
        <begin position="122"/>
        <end position="141"/>
    </location>
</feature>
<sequence>MKNFLLPYYFKIIGLSLILIGILFSVFYLKYDFKYTTAVFALVSMYMENRFFVITQTNTIDEIILILFVVGFGLLVFSKEKSEAEFFTVAREKALVKASIANTIFILISIIFIYGAGFVAILVLNLITVFIFYLLFFYFSLNKIDKKT</sequence>
<keyword evidence="1" id="KW-1133">Transmembrane helix</keyword>
<feature type="transmembrane region" description="Helical" evidence="1">
    <location>
        <begin position="12"/>
        <end position="31"/>
    </location>
</feature>
<evidence type="ECO:0000313" key="2">
    <source>
        <dbReference type="EMBL" id="RAR46717.1"/>
    </source>
</evidence>
<gene>
    <name evidence="2" type="ORF">B0I10_11525</name>
</gene>
<feature type="transmembrane region" description="Helical" evidence="1">
    <location>
        <begin position="51"/>
        <end position="77"/>
    </location>
</feature>
<protein>
    <submittedName>
        <fullName evidence="2">Uncharacterized protein</fullName>
    </submittedName>
</protein>
<evidence type="ECO:0000313" key="3">
    <source>
        <dbReference type="Proteomes" id="UP000249518"/>
    </source>
</evidence>
<proteinExistence type="predicted"/>
<dbReference type="AlphaFoldDB" id="A0A328WQR4"/>
<keyword evidence="3" id="KW-1185">Reference proteome</keyword>
<reference evidence="2 3" key="1">
    <citation type="submission" date="2018-06" db="EMBL/GenBank/DDBJ databases">
        <title>Genomic Encyclopedia of Type Strains, Phase III (KMG-III): the genomes of soil and plant-associated and newly described type strains.</title>
        <authorList>
            <person name="Whitman W."/>
        </authorList>
    </citation>
    <scope>NUCLEOTIDE SEQUENCE [LARGE SCALE GENOMIC DNA]</scope>
    <source>
        <strain evidence="2 3">CGMCC 1.12504</strain>
    </source>
</reference>
<keyword evidence="1" id="KW-0812">Transmembrane</keyword>
<dbReference type="Proteomes" id="UP000249518">
    <property type="component" value="Unassembled WGS sequence"/>
</dbReference>
<dbReference type="EMBL" id="QLSV01000015">
    <property type="protein sequence ID" value="RAR46717.1"/>
    <property type="molecule type" value="Genomic_DNA"/>
</dbReference>
<organism evidence="2 3">
    <name type="scientific">Flavobacterium lacus</name>
    <dbReference type="NCBI Taxonomy" id="1353778"/>
    <lineage>
        <taxon>Bacteria</taxon>
        <taxon>Pseudomonadati</taxon>
        <taxon>Bacteroidota</taxon>
        <taxon>Flavobacteriia</taxon>
        <taxon>Flavobacteriales</taxon>
        <taxon>Flavobacteriaceae</taxon>
        <taxon>Flavobacterium</taxon>
    </lineage>
</organism>